<dbReference type="Proteomes" id="UP000177025">
    <property type="component" value="Unassembled WGS sequence"/>
</dbReference>
<proteinExistence type="predicted"/>
<organism evidence="1 2">
    <name type="scientific">candidate division WOR-3 bacterium RBG_13_43_14</name>
    <dbReference type="NCBI Taxonomy" id="1802590"/>
    <lineage>
        <taxon>Bacteria</taxon>
        <taxon>Bacteria division WOR-3</taxon>
    </lineage>
</organism>
<protein>
    <submittedName>
        <fullName evidence="1">Uncharacterized protein</fullName>
    </submittedName>
</protein>
<gene>
    <name evidence="1" type="ORF">A2Y85_05765</name>
</gene>
<reference evidence="1 2" key="1">
    <citation type="journal article" date="2016" name="Nat. Commun.">
        <title>Thousands of microbial genomes shed light on interconnected biogeochemical processes in an aquifer system.</title>
        <authorList>
            <person name="Anantharaman K."/>
            <person name="Brown C.T."/>
            <person name="Hug L.A."/>
            <person name="Sharon I."/>
            <person name="Castelle C.J."/>
            <person name="Probst A.J."/>
            <person name="Thomas B.C."/>
            <person name="Singh A."/>
            <person name="Wilkins M.J."/>
            <person name="Karaoz U."/>
            <person name="Brodie E.L."/>
            <person name="Williams K.H."/>
            <person name="Hubbard S.S."/>
            <person name="Banfield J.F."/>
        </authorList>
    </citation>
    <scope>NUCLEOTIDE SEQUENCE [LARGE SCALE GENOMIC DNA]</scope>
</reference>
<comment type="caution">
    <text evidence="1">The sequence shown here is derived from an EMBL/GenBank/DDBJ whole genome shotgun (WGS) entry which is preliminary data.</text>
</comment>
<dbReference type="AlphaFoldDB" id="A0A1F4U1K7"/>
<accession>A0A1F4U1K7</accession>
<evidence type="ECO:0000313" key="2">
    <source>
        <dbReference type="Proteomes" id="UP000177025"/>
    </source>
</evidence>
<sequence>MRINFQRTSLSLYIISENCQEGKNGTPSGGGQALIGIKTVVLMLRSFVVLKFIPSWLLNFVPSEVQIFNYIITIY</sequence>
<name>A0A1F4U1K7_UNCW3</name>
<evidence type="ECO:0000313" key="1">
    <source>
        <dbReference type="EMBL" id="OGC38757.1"/>
    </source>
</evidence>
<dbReference type="EMBL" id="MEUM01000168">
    <property type="protein sequence ID" value="OGC38757.1"/>
    <property type="molecule type" value="Genomic_DNA"/>
</dbReference>